<feature type="compositionally biased region" description="Low complexity" evidence="3">
    <location>
        <begin position="160"/>
        <end position="189"/>
    </location>
</feature>
<dbReference type="EMBL" id="QXGM01000002">
    <property type="protein sequence ID" value="RSX54858.1"/>
    <property type="molecule type" value="Genomic_DNA"/>
</dbReference>
<feature type="compositionally biased region" description="Low complexity" evidence="3">
    <location>
        <begin position="283"/>
        <end position="296"/>
    </location>
</feature>
<keyword evidence="1 2" id="KW-0238">DNA-binding</keyword>
<dbReference type="GO" id="GO:0003697">
    <property type="term" value="F:single-stranded DNA binding"/>
    <property type="evidence" value="ECO:0007669"/>
    <property type="project" value="InterPro"/>
</dbReference>
<feature type="compositionally biased region" description="Polar residues" evidence="3">
    <location>
        <begin position="297"/>
        <end position="314"/>
    </location>
</feature>
<feature type="compositionally biased region" description="Acidic residues" evidence="3">
    <location>
        <begin position="210"/>
        <end position="219"/>
    </location>
</feature>
<reference evidence="4 5" key="1">
    <citation type="submission" date="2018-09" db="EMBL/GenBank/DDBJ databases">
        <title>Characterization of the phylogenetic diversity of five novel species belonging to the genus Bifidobacterium.</title>
        <authorList>
            <person name="Lugli G.A."/>
            <person name="Duranti S."/>
            <person name="Milani C."/>
        </authorList>
    </citation>
    <scope>NUCLEOTIDE SEQUENCE [LARGE SCALE GENOMIC DNA]</scope>
    <source>
        <strain evidence="4 5">2036B</strain>
    </source>
</reference>
<dbReference type="Pfam" id="PF00436">
    <property type="entry name" value="SSB"/>
    <property type="match status" value="1"/>
</dbReference>
<gene>
    <name evidence="4" type="ORF">D2E26_0912</name>
</gene>
<evidence type="ECO:0000256" key="3">
    <source>
        <dbReference type="SAM" id="MobiDB-lite"/>
    </source>
</evidence>
<proteinExistence type="predicted"/>
<sequence length="324" mass="35102">MMAMQQAMVTVNGFLGSDVQEFGSVPSHSGSMFRLGSTRRYQDKMGEWRNLPTTWITVKAFRTLGQNAAMSLRKGDPVIVMGLLNTESWQAPDGTGRSRLVLDAQVIGHDLSFGISNFKRPKEANGQRVQDQSQQVTASEQSGTEPNQQSGQQEDSSNTQVEQQSPVQSQQISDSNQQIGQSQQPMQSSRTQYNGAKEASDTNDANDDRVYEEDIDTSIDELRGRDRASISSLTNSQQKQQSSVPSQPGVPADQSAEQLSNASSQSAADASAKTSTRARAKARSSQSAPRKSSSTQRSTAQNKGGSTQHNVSGTTEDEFGVPEM</sequence>
<dbReference type="InterPro" id="IPR000424">
    <property type="entry name" value="Primosome_PriB/ssb"/>
</dbReference>
<dbReference type="SUPFAM" id="SSF50249">
    <property type="entry name" value="Nucleic acid-binding proteins"/>
    <property type="match status" value="1"/>
</dbReference>
<evidence type="ECO:0000256" key="1">
    <source>
        <dbReference type="ARBA" id="ARBA00023125"/>
    </source>
</evidence>
<keyword evidence="5" id="KW-1185">Reference proteome</keyword>
<organism evidence="4 5">
    <name type="scientific">Bifidobacterium dolichotidis</name>
    <dbReference type="NCBI Taxonomy" id="2306976"/>
    <lineage>
        <taxon>Bacteria</taxon>
        <taxon>Bacillati</taxon>
        <taxon>Actinomycetota</taxon>
        <taxon>Actinomycetes</taxon>
        <taxon>Bifidobacteriales</taxon>
        <taxon>Bifidobacteriaceae</taxon>
        <taxon>Bifidobacterium</taxon>
    </lineage>
</organism>
<evidence type="ECO:0000256" key="2">
    <source>
        <dbReference type="PROSITE-ProRule" id="PRU00252"/>
    </source>
</evidence>
<dbReference type="InterPro" id="IPR012340">
    <property type="entry name" value="NA-bd_OB-fold"/>
</dbReference>
<dbReference type="AlphaFoldDB" id="A0A430FPW2"/>
<comment type="caution">
    <text evidence="4">The sequence shown here is derived from an EMBL/GenBank/DDBJ whole genome shotgun (WGS) entry which is preliminary data.</text>
</comment>
<dbReference type="CDD" id="cd04496">
    <property type="entry name" value="SSB_OBF"/>
    <property type="match status" value="1"/>
</dbReference>
<feature type="compositionally biased region" description="Acidic residues" evidence="3">
    <location>
        <begin position="315"/>
        <end position="324"/>
    </location>
</feature>
<feature type="compositionally biased region" description="Polar residues" evidence="3">
    <location>
        <begin position="127"/>
        <end position="159"/>
    </location>
</feature>
<feature type="compositionally biased region" description="Low complexity" evidence="3">
    <location>
        <begin position="254"/>
        <end position="275"/>
    </location>
</feature>
<feature type="compositionally biased region" description="Low complexity" evidence="3">
    <location>
        <begin position="236"/>
        <end position="247"/>
    </location>
</feature>
<accession>A0A430FPW2</accession>
<name>A0A430FPW2_9BIFI</name>
<dbReference type="OrthoDB" id="4427276at2"/>
<feature type="region of interest" description="Disordered" evidence="3">
    <location>
        <begin position="118"/>
        <end position="324"/>
    </location>
</feature>
<dbReference type="Gene3D" id="2.40.50.140">
    <property type="entry name" value="Nucleic acid-binding proteins"/>
    <property type="match status" value="1"/>
</dbReference>
<dbReference type="Proteomes" id="UP000287609">
    <property type="component" value="Unassembled WGS sequence"/>
</dbReference>
<protein>
    <submittedName>
        <fullName evidence="4">Single-strand binding protein</fullName>
    </submittedName>
</protein>
<evidence type="ECO:0000313" key="5">
    <source>
        <dbReference type="Proteomes" id="UP000287609"/>
    </source>
</evidence>
<dbReference type="PROSITE" id="PS50935">
    <property type="entry name" value="SSB"/>
    <property type="match status" value="1"/>
</dbReference>
<evidence type="ECO:0000313" key="4">
    <source>
        <dbReference type="EMBL" id="RSX54858.1"/>
    </source>
</evidence>